<comment type="caution">
    <text evidence="2">The sequence shown here is derived from an EMBL/GenBank/DDBJ whole genome shotgun (WGS) entry which is preliminary data.</text>
</comment>
<accession>A0A7J6YA37</accession>
<keyword evidence="1" id="KW-0812">Transmembrane</keyword>
<dbReference type="Proteomes" id="UP000583944">
    <property type="component" value="Unassembled WGS sequence"/>
</dbReference>
<sequence length="2131" mass="243895">MGKTATALGDTGGHRLLCDLLHRLAAVLLALQCLGALQFLALRRNLHLLLLRQVGTVLDHLAAAGQVAVLHLLGGMHKLNAGLVQRVLGRAKHLQRLRHLVLQHLQLLLHLRAELVQLLLGVRVLLRVRVKRLDGKLQLNVRRADVAVNLLQALLLLVHQLAQRLVQAAERLQVLLMHLQPQVPQLLVRLVVARLDCAAALRHQLLHHPDASHRQVAVVHRQLQQLLVLPTYIQELLVLHLALLLAVVLLNAALHLLKSLRPQTLQDTLELLDAAPRLVLPVEVLLDELFRLLLLRRKALHRLRVLHVRLLDRVVQVLQVVLAALLQPSLRVLYRGCLLKRLLLHILDATKRLVLVLRLSNYAELVGHQLHEMLQQLRLDVVLFLRNRHLAVGNRHVADLLRLLDRRKLRLDLLLVAEQRRLHNGHVHALFEVLQHGHRHLRHLRRVQLRAAQLVLDLLQLRDRIVNRAGEGDGARLVVVLLQLVQRLFQRNHLHEVRLVLRLVQLAHRQLQPAHAHQLLDVVRLRQVPLRSAFHRRQKFLRLLVSCQQLLLLRLAPVRHVQVLDELLVRQAGGLQLQVVDLLLARSLQRDIGHFRHRRLLLVRGAHSARCLLVAHCLFGCFFFWGIMQLDALLFASVGKTVTVKKERGGVAEGREQSDREASNVFCRHQRSPGAQHNALHHRQRRKKIKGTKCPRHCTLHCPLFRTYSEATPPSSLAAAVDLVSYFFLQWRYYIKNIHGMGKTATALGGTGGHRLLCDLLHRLAAVLLALQCLGALQFLALRRNLHLLLLRQVGTVLDHLAAAGQVAVLHLLGGMHKLNAGLVQRVLGRAKHLQRLRHLVLQHLQLLLHLRAELVQLLLGVRVLLRVRVKRLDGKLQLNVRRADVAVNLLQALLLLVHQLAQRLVQAAERLQVLLMHLQPQVPQLLVRLVVARLDCAAALRHQLLHHPDASHRQVAVVHRQLQQLLVLPTYIQELLVLHLALLLAVVLLNAALHLLKSLRPQTLQDTLELLDAAPRLVLPVEVLLDELFRLLLLRRKALHRLRVLHVRLLDRVVQVLQVVLAALLQPSLRVLDRGCLLKRLLLHILDATKRLVLVLRLSNYAELVGHQLHEMLQQLRLDVVLFLRNRHLAVGNRHVADLLRLLDRRKLRLDLLLVAEQRRLHNGHVHALFEVLQHGHRHLRHLRRVQLRAAQLVLDLLQLRDRIVNRAGEGDGARLVVVLLQLVQRLFQRNHLHEVRLVLRLVQLAHRQLQPAHAHQLLDVVRLRQVPLRSAFHRRQKFLRLLVSCQQLLLLRLAPVRHVQVLDELLVRQAGGLQLQVVDLLLARSLQRDIGHFRHRRLLLVRGAHSARCLLVAHCLFGCFFFWGIMQLDALLFASVGKTVTVKKERGGVAEGREQSDREASNVFCRHQRSPGAQHNALHHRQRRKKIKGTKCPRHCTLHCPLFRTYSEATPPSSLAAAVDLVSYFFLQWRYYIKNIHGMGKTATALGGTGGHRLLCDLLHRLAAVLLALQCLGALQFLALRRNLHLLLLRQVGTVLDHLAAAGQVAVLHLLGGMHKLNAGLVQRVLGRAKHLQRLRHLVLQHLQLLLHLRAELVQLLLGVRVLLRVRVKRLDGKLQLNVRRADVAVNLLQALLLLVHQLAQRLVQAAERLQVLLMHLQPQVPQLLVRLVVARLDCAAALRHQLLHHPDASHRQVAVVHRQLQQLLVLPTYIQELLVLHLALLLAVVLLNAALHLLKSLRPQTLQDTLELLDAAPRLVLPVEVLLDELFRLLLLRRKALHRLRVLHVRLLDRVVQVLQVVLAALLQPSLRVLDRGCLLKRLLLHILDATKRLVLVLRLSNYAELVGHQLHEMLQQLRLDVVLFLRNRHLAVGNRHVADLLRLLDRRKLSLDLLLVAEQRRLHNGHVHALFEVLQHGHRHLRHLRRVQLRAAQLVLDLLQLRDRIVNRAGEGDGARLVVVLLQLVQRLFQRNHLHEVRLVLRLVQLAHRQLQPAHAHQLLDVVRLRQVPLRSAFHRRQKFLRLLVSCQQLLLLRLAPVRHVQVLDELLVRQAGGLQLQVVDLLLARSLQRDIGHFRHRRLLLVRGAHSARCLLVAHCLFGCLFPCLFFVVISFFFSWCEIWYLCRVCVKGW</sequence>
<organism evidence="2 3">
    <name type="scientific">Trypanosoma cruzi</name>
    <dbReference type="NCBI Taxonomy" id="5693"/>
    <lineage>
        <taxon>Eukaryota</taxon>
        <taxon>Discoba</taxon>
        <taxon>Euglenozoa</taxon>
        <taxon>Kinetoplastea</taxon>
        <taxon>Metakinetoplastina</taxon>
        <taxon>Trypanosomatida</taxon>
        <taxon>Trypanosomatidae</taxon>
        <taxon>Trypanosoma</taxon>
        <taxon>Schizotrypanum</taxon>
    </lineage>
</organism>
<feature type="transmembrane region" description="Helical" evidence="1">
    <location>
        <begin position="2089"/>
        <end position="2117"/>
    </location>
</feature>
<feature type="transmembrane region" description="Helical" evidence="1">
    <location>
        <begin position="20"/>
        <end position="42"/>
    </location>
</feature>
<evidence type="ECO:0000313" key="2">
    <source>
        <dbReference type="EMBL" id="KAF5223547.1"/>
    </source>
</evidence>
<dbReference type="EMBL" id="JABDHM010000018">
    <property type="protein sequence ID" value="KAF5223547.1"/>
    <property type="molecule type" value="Genomic_DNA"/>
</dbReference>
<keyword evidence="1" id="KW-0472">Membrane</keyword>
<reference evidence="2 3" key="1">
    <citation type="journal article" date="2019" name="Genome Biol. Evol.">
        <title>Nanopore Sequencing Significantly Improves Genome Assembly of the Protozoan Parasite Trypanosoma cruzi.</title>
        <authorList>
            <person name="Diaz-Viraque F."/>
            <person name="Pita S."/>
            <person name="Greif G."/>
            <person name="de Souza R.C.M."/>
            <person name="Iraola G."/>
            <person name="Robello C."/>
        </authorList>
    </citation>
    <scope>NUCLEOTIDE SEQUENCE [LARGE SCALE GENOMIC DNA]</scope>
    <source>
        <strain evidence="2 3">Berenice</strain>
    </source>
</reference>
<name>A0A7J6YA37_TRYCR</name>
<evidence type="ECO:0000313" key="3">
    <source>
        <dbReference type="Proteomes" id="UP000583944"/>
    </source>
</evidence>
<evidence type="ECO:0000256" key="1">
    <source>
        <dbReference type="SAM" id="Phobius"/>
    </source>
</evidence>
<gene>
    <name evidence="2" type="ORF">ECC02_003279</name>
</gene>
<keyword evidence="1" id="KW-1133">Transmembrane helix</keyword>
<proteinExistence type="predicted"/>
<dbReference type="VEuPathDB" id="TriTrypDB:ECC02_003279"/>
<protein>
    <submittedName>
        <fullName evidence="2">Uncharacterized protein</fullName>
    </submittedName>
</protein>